<keyword evidence="2" id="KW-1185">Reference proteome</keyword>
<name>A0ABW0Q7E2_9BURK</name>
<reference evidence="2" key="1">
    <citation type="journal article" date="2019" name="Int. J. Syst. Evol. Microbiol.">
        <title>The Global Catalogue of Microorganisms (GCM) 10K type strain sequencing project: providing services to taxonomists for standard genome sequencing and annotation.</title>
        <authorList>
            <consortium name="The Broad Institute Genomics Platform"/>
            <consortium name="The Broad Institute Genome Sequencing Center for Infectious Disease"/>
            <person name="Wu L."/>
            <person name="Ma J."/>
        </authorList>
    </citation>
    <scope>NUCLEOTIDE SEQUENCE [LARGE SCALE GENOMIC DNA]</scope>
    <source>
        <strain evidence="2">CGMCC 4.7277</strain>
    </source>
</reference>
<accession>A0ABW0Q7E2</accession>
<evidence type="ECO:0000313" key="1">
    <source>
        <dbReference type="EMBL" id="MFC5519587.1"/>
    </source>
</evidence>
<dbReference type="RefSeq" id="WP_169804354.1">
    <property type="nucleotide sequence ID" value="NZ_JBHSMX010000003.1"/>
</dbReference>
<proteinExistence type="predicted"/>
<dbReference type="Proteomes" id="UP001596084">
    <property type="component" value="Unassembled WGS sequence"/>
</dbReference>
<sequence length="66" mass="7013">MTASRMRVLMSEAVAMQETLHIPCQPFAAQQGLFIQPVYKSCAPAWCADDADGGARGGTRTKAVNG</sequence>
<gene>
    <name evidence="1" type="ORF">ACFPP7_01480</name>
</gene>
<comment type="caution">
    <text evidence="1">The sequence shown here is derived from an EMBL/GenBank/DDBJ whole genome shotgun (WGS) entry which is preliminary data.</text>
</comment>
<dbReference type="EMBL" id="JBHSMX010000003">
    <property type="protein sequence ID" value="MFC5519587.1"/>
    <property type="molecule type" value="Genomic_DNA"/>
</dbReference>
<protein>
    <submittedName>
        <fullName evidence="1">Uncharacterized protein</fullName>
    </submittedName>
</protein>
<organism evidence="1 2">
    <name type="scientific">Polaromonas jejuensis</name>
    <dbReference type="NCBI Taxonomy" id="457502"/>
    <lineage>
        <taxon>Bacteria</taxon>
        <taxon>Pseudomonadati</taxon>
        <taxon>Pseudomonadota</taxon>
        <taxon>Betaproteobacteria</taxon>
        <taxon>Burkholderiales</taxon>
        <taxon>Comamonadaceae</taxon>
        <taxon>Polaromonas</taxon>
    </lineage>
</organism>
<evidence type="ECO:0000313" key="2">
    <source>
        <dbReference type="Proteomes" id="UP001596084"/>
    </source>
</evidence>